<proteinExistence type="predicted"/>
<sequence>MSAPTQQRAEQGAAELSERDIAMLDFERQWWRFAGSKDEAIRAKFDMNATRYFQLLNTLLDSSAALEHDPLLVKRLRRLRDSRQKARAGRSTGMRFD</sequence>
<dbReference type="Pfam" id="PF11662">
    <property type="entry name" value="DUF3263"/>
    <property type="match status" value="1"/>
</dbReference>
<evidence type="ECO:0000313" key="1">
    <source>
        <dbReference type="EMBL" id="ANI93573.1"/>
    </source>
</evidence>
<keyword evidence="2" id="KW-1185">Reference proteome</keyword>
<dbReference type="RefSeq" id="WP_067478665.1">
    <property type="nucleotide sequence ID" value="NZ_CP015961.1"/>
</dbReference>
<dbReference type="Proteomes" id="UP000186104">
    <property type="component" value="Chromosome"/>
</dbReference>
<dbReference type="KEGG" id="dtm:BJL86_2813"/>
<reference evidence="1 2" key="1">
    <citation type="submission" date="2016-06" db="EMBL/GenBank/DDBJ databases">
        <title>Complete genome sequence of a saline-alkali tolerant type strain Dietzia timorensis ID05-A0528T.</title>
        <authorList>
            <person name="Wu X."/>
        </authorList>
    </citation>
    <scope>NUCLEOTIDE SEQUENCE [LARGE SCALE GENOMIC DNA]</scope>
    <source>
        <strain evidence="1 2">ID05-A0528</strain>
    </source>
</reference>
<dbReference type="OrthoDB" id="3268863at2"/>
<name>A0A173LNU1_9ACTN</name>
<protein>
    <recommendedName>
        <fullName evidence="3">DUF3263 domain-containing protein</fullName>
    </recommendedName>
</protein>
<dbReference type="EMBL" id="CP015961">
    <property type="protein sequence ID" value="ANI93573.1"/>
    <property type="molecule type" value="Genomic_DNA"/>
</dbReference>
<dbReference type="STRING" id="499555.BJL86_2813"/>
<evidence type="ECO:0008006" key="3">
    <source>
        <dbReference type="Google" id="ProtNLM"/>
    </source>
</evidence>
<dbReference type="AlphaFoldDB" id="A0A173LNU1"/>
<dbReference type="InterPro" id="IPR021678">
    <property type="entry name" value="DUF3263"/>
</dbReference>
<accession>A0A173LNU1</accession>
<evidence type="ECO:0000313" key="2">
    <source>
        <dbReference type="Proteomes" id="UP000186104"/>
    </source>
</evidence>
<organism evidence="1 2">
    <name type="scientific">Dietzia timorensis</name>
    <dbReference type="NCBI Taxonomy" id="499555"/>
    <lineage>
        <taxon>Bacteria</taxon>
        <taxon>Bacillati</taxon>
        <taxon>Actinomycetota</taxon>
        <taxon>Actinomycetes</taxon>
        <taxon>Mycobacteriales</taxon>
        <taxon>Dietziaceae</taxon>
        <taxon>Dietzia</taxon>
    </lineage>
</organism>
<gene>
    <name evidence="1" type="ORF">BJL86_2813</name>
</gene>